<gene>
    <name evidence="1" type="ORF">HMPREF9088_1417</name>
</gene>
<feature type="non-terminal residue" evidence="1">
    <location>
        <position position="93"/>
    </location>
</feature>
<dbReference type="HOGENOM" id="CLU_2418206_0_0_9"/>
<evidence type="ECO:0000313" key="2">
    <source>
        <dbReference type="Proteomes" id="UP000010296"/>
    </source>
</evidence>
<sequence>MCKKLLEKLRKTFWTSYLIVINQIIDWFKAKSNKIEEKNNAGKFIQSSLSPKILKGIELERIMPYIKRIHDGVKNPDVTNIALMGSYGSGKST</sequence>
<protein>
    <submittedName>
        <fullName evidence="1">Uncharacterized protein</fullName>
    </submittedName>
</protein>
<organism evidence="1 2">
    <name type="scientific">Enterococcus italicus (strain DSM 15952 / CCUG 50447 / LMG 22039 / TP 1.5)</name>
    <dbReference type="NCBI Taxonomy" id="888064"/>
    <lineage>
        <taxon>Bacteria</taxon>
        <taxon>Bacillati</taxon>
        <taxon>Bacillota</taxon>
        <taxon>Bacilli</taxon>
        <taxon>Lactobacillales</taxon>
        <taxon>Enterococcaceae</taxon>
        <taxon>Enterococcus</taxon>
    </lineage>
</organism>
<proteinExistence type="predicted"/>
<comment type="caution">
    <text evidence="1">The sequence shown here is derived from an EMBL/GenBank/DDBJ whole genome shotgun (WGS) entry which is preliminary data.</text>
</comment>
<reference evidence="1 2" key="1">
    <citation type="submission" date="2010-12" db="EMBL/GenBank/DDBJ databases">
        <authorList>
            <person name="Muzny D."/>
            <person name="Qin X."/>
            <person name="Deng J."/>
            <person name="Jiang H."/>
            <person name="Liu Y."/>
            <person name="Qu J."/>
            <person name="Song X.-Z."/>
            <person name="Zhang L."/>
            <person name="Thornton R."/>
            <person name="Coyle M."/>
            <person name="Francisco L."/>
            <person name="Jackson L."/>
            <person name="Javaid M."/>
            <person name="Korchina V."/>
            <person name="Kovar C."/>
            <person name="Mata R."/>
            <person name="Mathew T."/>
            <person name="Ngo R."/>
            <person name="Nguyen L."/>
            <person name="Nguyen N."/>
            <person name="Okwuonu G."/>
            <person name="Ongeri F."/>
            <person name="Pham C."/>
            <person name="Simmons D."/>
            <person name="Wilczek-Boney K."/>
            <person name="Hale W."/>
            <person name="Jakkamsetti A."/>
            <person name="Pham P."/>
            <person name="Ruth R."/>
            <person name="San Lucas F."/>
            <person name="Warren J."/>
            <person name="Zhang J."/>
            <person name="Zhao Z."/>
            <person name="Zhou C."/>
            <person name="Zhu D."/>
            <person name="Lee S."/>
            <person name="Bess C."/>
            <person name="Blankenburg K."/>
            <person name="Forbes L."/>
            <person name="Fu Q."/>
            <person name="Gubbala S."/>
            <person name="Hirani K."/>
            <person name="Jayaseelan J.C."/>
            <person name="Lara F."/>
            <person name="Munidasa M."/>
            <person name="Palculict T."/>
            <person name="Patil S."/>
            <person name="Pu L.-L."/>
            <person name="Saada N."/>
            <person name="Tang L."/>
            <person name="Weissenberger G."/>
            <person name="Zhu Y."/>
            <person name="Hemphill L."/>
            <person name="Shang Y."/>
            <person name="Youmans B."/>
            <person name="Ayvaz T."/>
            <person name="Ross M."/>
            <person name="Santibanez J."/>
            <person name="Aqrawi P."/>
            <person name="Gross S."/>
            <person name="Joshi V."/>
            <person name="Fowler G."/>
            <person name="Nazareth L."/>
            <person name="Reid J."/>
            <person name="Worley K."/>
            <person name="Petrosino J."/>
            <person name="Highlander S."/>
            <person name="Gibbs R."/>
        </authorList>
    </citation>
    <scope>NUCLEOTIDE SEQUENCE [LARGE SCALE GENOMIC DNA]</scope>
    <source>
        <strain evidence="2">DSM 15952 / CCUG 50447 / LMG 22039 / TP 1.5</strain>
    </source>
</reference>
<name>E6LGC7_ENTI1</name>
<dbReference type="AlphaFoldDB" id="E6LGC7"/>
<accession>E6LGC7</accession>
<evidence type="ECO:0000313" key="1">
    <source>
        <dbReference type="EMBL" id="EFU73745.1"/>
    </source>
</evidence>
<keyword evidence="2" id="KW-1185">Reference proteome</keyword>
<dbReference type="EMBL" id="AEPV01000056">
    <property type="protein sequence ID" value="EFU73745.1"/>
    <property type="molecule type" value="Genomic_DNA"/>
</dbReference>
<dbReference type="Proteomes" id="UP000010296">
    <property type="component" value="Unassembled WGS sequence"/>
</dbReference>